<evidence type="ECO:0000256" key="2">
    <source>
        <dbReference type="ARBA" id="ARBA00023043"/>
    </source>
</evidence>
<comment type="caution">
    <text evidence="4">The sequence shown here is derived from an EMBL/GenBank/DDBJ whole genome shotgun (WGS) entry which is preliminary data.</text>
</comment>
<dbReference type="PROSITE" id="PS50088">
    <property type="entry name" value="ANK_REPEAT"/>
    <property type="match status" value="1"/>
</dbReference>
<protein>
    <submittedName>
        <fullName evidence="4">Ankyrin repeat-containing domain protein</fullName>
    </submittedName>
</protein>
<feature type="repeat" description="ANK" evidence="3">
    <location>
        <begin position="146"/>
        <end position="178"/>
    </location>
</feature>
<keyword evidence="5" id="KW-1185">Reference proteome</keyword>
<dbReference type="PANTHER" id="PTHR24198:SF165">
    <property type="entry name" value="ANKYRIN REPEAT-CONTAINING PROTEIN-RELATED"/>
    <property type="match status" value="1"/>
</dbReference>
<organism evidence="4 5">
    <name type="scientific">Dactylonectria estremocensis</name>
    <dbReference type="NCBI Taxonomy" id="1079267"/>
    <lineage>
        <taxon>Eukaryota</taxon>
        <taxon>Fungi</taxon>
        <taxon>Dikarya</taxon>
        <taxon>Ascomycota</taxon>
        <taxon>Pezizomycotina</taxon>
        <taxon>Sordariomycetes</taxon>
        <taxon>Hypocreomycetidae</taxon>
        <taxon>Hypocreales</taxon>
        <taxon>Nectriaceae</taxon>
        <taxon>Dactylonectria</taxon>
    </lineage>
</organism>
<dbReference type="Pfam" id="PF00023">
    <property type="entry name" value="Ank"/>
    <property type="match status" value="1"/>
</dbReference>
<evidence type="ECO:0000256" key="3">
    <source>
        <dbReference type="PROSITE-ProRule" id="PRU00023"/>
    </source>
</evidence>
<accession>A0A9P9IKB4</accession>
<dbReference type="SMART" id="SM00248">
    <property type="entry name" value="ANK"/>
    <property type="match status" value="3"/>
</dbReference>
<name>A0A9P9IKB4_9HYPO</name>
<evidence type="ECO:0000313" key="4">
    <source>
        <dbReference type="EMBL" id="KAH7123437.1"/>
    </source>
</evidence>
<dbReference type="AlphaFoldDB" id="A0A9P9IKB4"/>
<dbReference type="EMBL" id="JAGMUU010000025">
    <property type="protein sequence ID" value="KAH7123437.1"/>
    <property type="molecule type" value="Genomic_DNA"/>
</dbReference>
<reference evidence="4" key="1">
    <citation type="journal article" date="2021" name="Nat. Commun.">
        <title>Genetic determinants of endophytism in the Arabidopsis root mycobiome.</title>
        <authorList>
            <person name="Mesny F."/>
            <person name="Miyauchi S."/>
            <person name="Thiergart T."/>
            <person name="Pickel B."/>
            <person name="Atanasova L."/>
            <person name="Karlsson M."/>
            <person name="Huettel B."/>
            <person name="Barry K.W."/>
            <person name="Haridas S."/>
            <person name="Chen C."/>
            <person name="Bauer D."/>
            <person name="Andreopoulos W."/>
            <person name="Pangilinan J."/>
            <person name="LaButti K."/>
            <person name="Riley R."/>
            <person name="Lipzen A."/>
            <person name="Clum A."/>
            <person name="Drula E."/>
            <person name="Henrissat B."/>
            <person name="Kohler A."/>
            <person name="Grigoriev I.V."/>
            <person name="Martin F.M."/>
            <person name="Hacquard S."/>
        </authorList>
    </citation>
    <scope>NUCLEOTIDE SEQUENCE</scope>
    <source>
        <strain evidence="4">MPI-CAGE-AT-0021</strain>
    </source>
</reference>
<keyword evidence="2 3" id="KW-0040">ANK repeat</keyword>
<dbReference type="InterPro" id="IPR002110">
    <property type="entry name" value="Ankyrin_rpt"/>
</dbReference>
<dbReference type="SUPFAM" id="SSF48403">
    <property type="entry name" value="Ankyrin repeat"/>
    <property type="match status" value="1"/>
</dbReference>
<gene>
    <name evidence="4" type="ORF">B0J13DRAFT_531549</name>
</gene>
<keyword evidence="1" id="KW-0677">Repeat</keyword>
<evidence type="ECO:0000313" key="5">
    <source>
        <dbReference type="Proteomes" id="UP000717696"/>
    </source>
</evidence>
<dbReference type="Gene3D" id="1.25.40.20">
    <property type="entry name" value="Ankyrin repeat-containing domain"/>
    <property type="match status" value="1"/>
</dbReference>
<dbReference type="Proteomes" id="UP000717696">
    <property type="component" value="Unassembled WGS sequence"/>
</dbReference>
<sequence length="280" mass="31357">MSPSSFRHRVECRNPIAIAESIRIETLSSRVREVIDKAEAFLDLFRQATVNSEANPFEIFLLAHEARSILMDVRDGCGEETEITLPFSTFFLDDFERCYHGYPWYLPKTKNQFSVTPLILAAIEGRNDVMSVLLHFSDINEQPKDSGVTALFMALLFGHAKTATMLLDRGAQLRACGRSALHAAARSGLDDIMTRLVREFDVQPDVEDVDGATPILYSLQLPKEKAEATIMRLRQLGASGDLDLVDDWTFKDIARAMGKESLTLIFDTELAPEKGHDCSI</sequence>
<dbReference type="OrthoDB" id="341259at2759"/>
<dbReference type="PANTHER" id="PTHR24198">
    <property type="entry name" value="ANKYRIN REPEAT AND PROTEIN KINASE DOMAIN-CONTAINING PROTEIN"/>
    <property type="match status" value="1"/>
</dbReference>
<proteinExistence type="predicted"/>
<dbReference type="InterPro" id="IPR036770">
    <property type="entry name" value="Ankyrin_rpt-contain_sf"/>
</dbReference>
<evidence type="ECO:0000256" key="1">
    <source>
        <dbReference type="ARBA" id="ARBA00022737"/>
    </source>
</evidence>
<dbReference type="Pfam" id="PF12796">
    <property type="entry name" value="Ank_2"/>
    <property type="match status" value="1"/>
</dbReference>